<name>A0A8E0VQB6_9TREM</name>
<dbReference type="EMBL" id="LUCM01001842">
    <property type="protein sequence ID" value="KAA0198279.1"/>
    <property type="molecule type" value="Genomic_DNA"/>
</dbReference>
<feature type="coiled-coil region" evidence="1">
    <location>
        <begin position="12"/>
        <end position="46"/>
    </location>
</feature>
<comment type="caution">
    <text evidence="2">The sequence shown here is derived from an EMBL/GenBank/DDBJ whole genome shotgun (WGS) entry which is preliminary data.</text>
</comment>
<proteinExistence type="predicted"/>
<organism evidence="2 3">
    <name type="scientific">Fasciolopsis buskii</name>
    <dbReference type="NCBI Taxonomy" id="27845"/>
    <lineage>
        <taxon>Eukaryota</taxon>
        <taxon>Metazoa</taxon>
        <taxon>Spiralia</taxon>
        <taxon>Lophotrochozoa</taxon>
        <taxon>Platyhelminthes</taxon>
        <taxon>Trematoda</taxon>
        <taxon>Digenea</taxon>
        <taxon>Plagiorchiida</taxon>
        <taxon>Echinostomata</taxon>
        <taxon>Echinostomatoidea</taxon>
        <taxon>Fasciolidae</taxon>
        <taxon>Fasciolopsis</taxon>
    </lineage>
</organism>
<reference evidence="2" key="1">
    <citation type="submission" date="2019-05" db="EMBL/GenBank/DDBJ databases">
        <title>Annotation for the trematode Fasciolopsis buski.</title>
        <authorList>
            <person name="Choi Y.-J."/>
        </authorList>
    </citation>
    <scope>NUCLEOTIDE SEQUENCE</scope>
    <source>
        <strain evidence="2">HT</strain>
        <tissue evidence="2">Whole worm</tissue>
    </source>
</reference>
<protein>
    <submittedName>
        <fullName evidence="2">Putative vmac</fullName>
    </submittedName>
</protein>
<evidence type="ECO:0000256" key="1">
    <source>
        <dbReference type="SAM" id="Coils"/>
    </source>
</evidence>
<keyword evidence="1" id="KW-0175">Coiled coil</keyword>
<dbReference type="Proteomes" id="UP000728185">
    <property type="component" value="Unassembled WGS sequence"/>
</dbReference>
<evidence type="ECO:0000313" key="2">
    <source>
        <dbReference type="EMBL" id="KAA0198279.1"/>
    </source>
</evidence>
<accession>A0A8E0VQB6</accession>
<evidence type="ECO:0000313" key="3">
    <source>
        <dbReference type="Proteomes" id="UP000728185"/>
    </source>
</evidence>
<dbReference type="AlphaFoldDB" id="A0A8E0VQB6"/>
<gene>
    <name evidence="2" type="ORF">FBUS_11747</name>
</gene>
<keyword evidence="3" id="KW-1185">Reference proteome</keyword>
<sequence>MWFGGGQTKTQIQEANRHLSALTEKVAELEEQLRIKEKELKKKEDDFVIAMQVSIFIPYIRRITNSP</sequence>